<feature type="domain" description="ATPase of the ABC class N-terminal" evidence="2">
    <location>
        <begin position="1"/>
        <end position="154"/>
    </location>
</feature>
<evidence type="ECO:0000313" key="5">
    <source>
        <dbReference type="Proteomes" id="UP000595349"/>
    </source>
</evidence>
<dbReference type="Proteomes" id="UP000595349">
    <property type="component" value="Chromosome"/>
</dbReference>
<accession>A0A7T7CFK7</accession>
<dbReference type="AlphaFoldDB" id="A0A7T7CFK7"/>
<evidence type="ECO:0000313" key="4">
    <source>
        <dbReference type="EMBL" id="QQK80178.1"/>
    </source>
</evidence>
<dbReference type="PANTHER" id="PTHR38149">
    <property type="entry name" value="ATPASE"/>
    <property type="match status" value="1"/>
</dbReference>
<dbReference type="SUPFAM" id="SSF52540">
    <property type="entry name" value="P-loop containing nucleoside triphosphate hydrolases"/>
    <property type="match status" value="1"/>
</dbReference>
<feature type="domain" description="MRB1590-like C-terminal" evidence="3">
    <location>
        <begin position="457"/>
        <end position="557"/>
    </location>
</feature>
<dbReference type="InterPro" id="IPR019195">
    <property type="entry name" value="ABC_ATPase_put"/>
</dbReference>
<dbReference type="RefSeq" id="WP_200084235.1">
    <property type="nucleotide sequence ID" value="NZ_CP054706.1"/>
</dbReference>
<dbReference type="InterPro" id="IPR046833">
    <property type="entry name" value="ABC_N"/>
</dbReference>
<evidence type="ECO:0000259" key="1">
    <source>
        <dbReference type="Pfam" id="PF09818"/>
    </source>
</evidence>
<reference evidence="4 5" key="1">
    <citation type="submission" date="2020-06" db="EMBL/GenBank/DDBJ databases">
        <title>Genomic analysis of Salicibibacter sp. NKC21-4.</title>
        <authorList>
            <person name="Oh Y.J."/>
        </authorList>
    </citation>
    <scope>NUCLEOTIDE SEQUENCE [LARGE SCALE GENOMIC DNA]</scope>
    <source>
        <strain evidence="4 5">NKC21-4</strain>
    </source>
</reference>
<name>A0A7T7CFK7_9BACI</name>
<sequence>MKQLQQTLQRIDRKGYKAYNDIRGTFTFPSFRLHLDHIQADPYASPSRARVEITHRQLHMNEDLYESGHRNVAFTDYVARSVGKAIRKQNAEKSLVIDRPGQEVLERTAVVCDKEKVEVRLSIHLPAHGRTIMGVQAANLLTEQLPGIIEQALYNIDMEGLKKHVALSDDQQALRAYVKERDALAFVADGSILPRASGVENRPLAPDQAIPFASPETMATTVSLPNFGDIRGMLIPKGVHVIVGGGYHGKSTLLEALERGIYNHIDGDGRAYIVTDTSACKIRAEDGRGVTNVNISPFIDDLPNKKSTDRFGTDNASGSTSQATNIIESLEAGSRLLLIDEDTSATNFMIRDYRMQQLVSLEKEPITPFIDRVRDLYEEEGVSTIIVVGGTGDYFDVADTVTMMDAYRPYDVTGKAKEIAKEARSQRITHEAAPFTVESTRYPLEKSFDARRGKKEKVDARGKHTILYGRETIDLSAVEQCIDPSQTRAIARTLHYLAKKYTNGNHTLGELLDIYERETASGLDELSPFKGKHPGDLARPRRFEIAAAINRLRTLSIERERGSQR</sequence>
<dbReference type="InterPro" id="IPR027417">
    <property type="entry name" value="P-loop_NTPase"/>
</dbReference>
<dbReference type="Pfam" id="PF21117">
    <property type="entry name" value="MRB1590_C"/>
    <property type="match status" value="1"/>
</dbReference>
<gene>
    <name evidence="4" type="ORF">HUG20_09955</name>
</gene>
<feature type="domain" description="ATPase of the ABC class C-terminal" evidence="1">
    <location>
        <begin position="159"/>
        <end position="434"/>
    </location>
</feature>
<dbReference type="EMBL" id="CP054706">
    <property type="protein sequence ID" value="QQK80178.1"/>
    <property type="molecule type" value="Genomic_DNA"/>
</dbReference>
<proteinExistence type="predicted"/>
<dbReference type="Pfam" id="PF20446">
    <property type="entry name" value="ABC_N"/>
    <property type="match status" value="1"/>
</dbReference>
<organism evidence="4 5">
    <name type="scientific">Salicibibacter cibi</name>
    <dbReference type="NCBI Taxonomy" id="2743001"/>
    <lineage>
        <taxon>Bacteria</taxon>
        <taxon>Bacillati</taxon>
        <taxon>Bacillota</taxon>
        <taxon>Bacilli</taxon>
        <taxon>Bacillales</taxon>
        <taxon>Bacillaceae</taxon>
        <taxon>Salicibibacter</taxon>
    </lineage>
</organism>
<evidence type="ECO:0000259" key="2">
    <source>
        <dbReference type="Pfam" id="PF20446"/>
    </source>
</evidence>
<evidence type="ECO:0000259" key="3">
    <source>
        <dbReference type="Pfam" id="PF21117"/>
    </source>
</evidence>
<dbReference type="InterPro" id="IPR046834">
    <property type="entry name" value="ABC_ATPase_C"/>
</dbReference>
<keyword evidence="5" id="KW-1185">Reference proteome</keyword>
<dbReference type="KEGG" id="scib:HUG20_09955"/>
<dbReference type="PANTHER" id="PTHR38149:SF1">
    <property type="entry name" value="ATPASE"/>
    <property type="match status" value="1"/>
</dbReference>
<dbReference type="Pfam" id="PF09818">
    <property type="entry name" value="ABC_ATPase"/>
    <property type="match status" value="1"/>
</dbReference>
<protein>
    <submittedName>
        <fullName evidence="4">ABC-ATPase domain-containing protein</fullName>
    </submittedName>
</protein>
<dbReference type="InterPro" id="IPR049069">
    <property type="entry name" value="MRB1590-like_C"/>
</dbReference>